<accession>G7E6A6</accession>
<name>G7E6A6_MIXOS</name>
<dbReference type="EMBL" id="BABT02000150">
    <property type="protein sequence ID" value="GAA98366.1"/>
    <property type="molecule type" value="Genomic_DNA"/>
</dbReference>
<dbReference type="InParanoid" id="G7E6A6"/>
<dbReference type="AlphaFoldDB" id="G7E6A6"/>
<dbReference type="InterPro" id="IPR033121">
    <property type="entry name" value="PEPTIDASE_A1"/>
</dbReference>
<reference evidence="8 9" key="2">
    <citation type="journal article" date="2012" name="Open Biol.">
        <title>Characteristics of nucleosomes and linker DNA regions on the genome of the basidiomycete Mixia osmundae revealed by mono- and dinucleosome mapping.</title>
        <authorList>
            <person name="Nishida H."/>
            <person name="Kondo S."/>
            <person name="Matsumoto T."/>
            <person name="Suzuki Y."/>
            <person name="Yoshikawa H."/>
            <person name="Taylor T.D."/>
            <person name="Sugiyama J."/>
        </authorList>
    </citation>
    <scope>NUCLEOTIDE SEQUENCE [LARGE SCALE GENOMIC DNA]</scope>
    <source>
        <strain evidence="9">CBS 9802 / IAM 14324 / JCM 22182 / KY 12970</strain>
    </source>
</reference>
<dbReference type="GO" id="GO:0004190">
    <property type="term" value="F:aspartic-type endopeptidase activity"/>
    <property type="evidence" value="ECO:0007669"/>
    <property type="project" value="UniProtKB-KW"/>
</dbReference>
<dbReference type="InterPro" id="IPR034164">
    <property type="entry name" value="Pepsin-like_dom"/>
</dbReference>
<proteinExistence type="inferred from homology"/>
<organism evidence="8 9">
    <name type="scientific">Mixia osmundae (strain CBS 9802 / IAM 14324 / JCM 22182 / KY 12970)</name>
    <dbReference type="NCBI Taxonomy" id="764103"/>
    <lineage>
        <taxon>Eukaryota</taxon>
        <taxon>Fungi</taxon>
        <taxon>Dikarya</taxon>
        <taxon>Basidiomycota</taxon>
        <taxon>Pucciniomycotina</taxon>
        <taxon>Mixiomycetes</taxon>
        <taxon>Mixiales</taxon>
        <taxon>Mixiaceae</taxon>
        <taxon>Mixia</taxon>
    </lineage>
</organism>
<evidence type="ECO:0000313" key="9">
    <source>
        <dbReference type="Proteomes" id="UP000009131"/>
    </source>
</evidence>
<gene>
    <name evidence="8" type="primary">Mo05052</name>
    <name evidence="8" type="ORF">E5Q_05052</name>
</gene>
<dbReference type="Proteomes" id="UP000009131">
    <property type="component" value="Unassembled WGS sequence"/>
</dbReference>
<evidence type="ECO:0000256" key="6">
    <source>
        <dbReference type="ARBA" id="ARBA00023145"/>
    </source>
</evidence>
<evidence type="ECO:0000256" key="2">
    <source>
        <dbReference type="ARBA" id="ARBA00022670"/>
    </source>
</evidence>
<dbReference type="HOGENOM" id="CLU_038846_0_0_1"/>
<evidence type="ECO:0000256" key="5">
    <source>
        <dbReference type="ARBA" id="ARBA00022801"/>
    </source>
</evidence>
<evidence type="ECO:0000256" key="1">
    <source>
        <dbReference type="ARBA" id="ARBA00007447"/>
    </source>
</evidence>
<sequence>MYAAGLLALAFAGQTLSDPIKLRVHHHHVPIHKATVRRGDFATISTAAQGFFALNITVGTERDAPSFYNLLIDTGSAVTYIAPYQPGPHARKVGFNASTDYADGTVASGVGYSDVIRLDGSKFVVHAAFVGTPGASKTDKANPEGMNGLIAFGPQKLSQDDWTPTTAHSGERPLSLIPQLVKDKVMDAYILGLGFKPFDLVGGTALDAGSLMLGGCDKSLMTSSLTWTPRTGVHLNKAGKERQYYSVYLEIPSLGVHKSDKVASLFAIDTGTTKTLLPAAAFKIWVAKSQHVVYDIFLNVYKVPKAYVSKLHPIDYTIEGKVFTLKPEQLVFPDYLAVANGWPTDHAYSLVDVIQDELNIGGLIGAYHLIHLYVCIDEHNNPPRIGFATTKYS</sequence>
<dbReference type="STRING" id="764103.G7E6A6"/>
<comment type="similarity">
    <text evidence="1">Belongs to the peptidase A1 family.</text>
</comment>
<evidence type="ECO:0000259" key="7">
    <source>
        <dbReference type="PROSITE" id="PS51767"/>
    </source>
</evidence>
<keyword evidence="3" id="KW-0732">Signal</keyword>
<feature type="domain" description="Peptidase A1" evidence="7">
    <location>
        <begin position="52"/>
        <end position="388"/>
    </location>
</feature>
<dbReference type="PANTHER" id="PTHR47965">
    <property type="entry name" value="ASPARTYL PROTEASE-RELATED"/>
    <property type="match status" value="1"/>
</dbReference>
<keyword evidence="6" id="KW-0865">Zymogen</keyword>
<dbReference type="PROSITE" id="PS00141">
    <property type="entry name" value="ASP_PROTEASE"/>
    <property type="match status" value="1"/>
</dbReference>
<dbReference type="Pfam" id="PF00026">
    <property type="entry name" value="Asp"/>
    <property type="match status" value="1"/>
</dbReference>
<protein>
    <recommendedName>
        <fullName evidence="7">Peptidase A1 domain-containing protein</fullName>
    </recommendedName>
</protein>
<dbReference type="GO" id="GO:0006508">
    <property type="term" value="P:proteolysis"/>
    <property type="evidence" value="ECO:0007669"/>
    <property type="project" value="UniProtKB-KW"/>
</dbReference>
<dbReference type="Gene3D" id="2.40.70.10">
    <property type="entry name" value="Acid Proteases"/>
    <property type="match status" value="2"/>
</dbReference>
<dbReference type="InterPro" id="IPR021109">
    <property type="entry name" value="Peptidase_aspartic_dom_sf"/>
</dbReference>
<dbReference type="RefSeq" id="XP_014568999.1">
    <property type="nucleotide sequence ID" value="XM_014713513.1"/>
</dbReference>
<keyword evidence="4" id="KW-0064">Aspartyl protease</keyword>
<evidence type="ECO:0000256" key="3">
    <source>
        <dbReference type="ARBA" id="ARBA00022729"/>
    </source>
</evidence>
<dbReference type="CDD" id="cd05471">
    <property type="entry name" value="pepsin_like"/>
    <property type="match status" value="1"/>
</dbReference>
<dbReference type="InterPro" id="IPR001461">
    <property type="entry name" value="Aspartic_peptidase_A1"/>
</dbReference>
<dbReference type="OrthoDB" id="660550at2759"/>
<keyword evidence="2" id="KW-0645">Protease</keyword>
<evidence type="ECO:0000256" key="4">
    <source>
        <dbReference type="ARBA" id="ARBA00022750"/>
    </source>
</evidence>
<dbReference type="SUPFAM" id="SSF50630">
    <property type="entry name" value="Acid proteases"/>
    <property type="match status" value="1"/>
</dbReference>
<comment type="caution">
    <text evidence="8">The sequence shown here is derived from an EMBL/GenBank/DDBJ whole genome shotgun (WGS) entry which is preliminary data.</text>
</comment>
<reference evidence="8 9" key="1">
    <citation type="journal article" date="2011" name="J. Gen. Appl. Microbiol.">
        <title>Draft genome sequencing of the enigmatic basidiomycete Mixia osmundae.</title>
        <authorList>
            <person name="Nishida H."/>
            <person name="Nagatsuka Y."/>
            <person name="Sugiyama J."/>
        </authorList>
    </citation>
    <scope>NUCLEOTIDE SEQUENCE [LARGE SCALE GENOMIC DNA]</scope>
    <source>
        <strain evidence="9">CBS 9802 / IAM 14324 / JCM 22182 / KY 12970</strain>
    </source>
</reference>
<dbReference type="InterPro" id="IPR001969">
    <property type="entry name" value="Aspartic_peptidase_AS"/>
</dbReference>
<dbReference type="PANTHER" id="PTHR47965:SF12">
    <property type="entry name" value="ASPARTIC PROTEINASE 3-RELATED"/>
    <property type="match status" value="1"/>
</dbReference>
<keyword evidence="5" id="KW-0378">Hydrolase</keyword>
<keyword evidence="9" id="KW-1185">Reference proteome</keyword>
<dbReference type="PROSITE" id="PS51767">
    <property type="entry name" value="PEPTIDASE_A1"/>
    <property type="match status" value="1"/>
</dbReference>
<evidence type="ECO:0000313" key="8">
    <source>
        <dbReference type="EMBL" id="GAA98366.1"/>
    </source>
</evidence>